<name>A0A7W8HVP5_9HYPH</name>
<evidence type="ECO:0000313" key="3">
    <source>
        <dbReference type="Proteomes" id="UP000550895"/>
    </source>
</evidence>
<sequence>MVSLRLVISNPTLPEITDGYEIQLHHSMGHDPKAAGRNRIVHAREIAETALGASVPDNDQLPVDRSRLTA</sequence>
<accession>A0A7W8HVP5</accession>
<keyword evidence="3" id="KW-1185">Reference proteome</keyword>
<gene>
    <name evidence="2" type="ORF">HNR26_004443</name>
</gene>
<evidence type="ECO:0000256" key="1">
    <source>
        <dbReference type="SAM" id="MobiDB-lite"/>
    </source>
</evidence>
<evidence type="ECO:0000313" key="2">
    <source>
        <dbReference type="EMBL" id="MBB5278346.1"/>
    </source>
</evidence>
<dbReference type="EMBL" id="JACHGA010000017">
    <property type="protein sequence ID" value="MBB5278346.1"/>
    <property type="molecule type" value="Genomic_DNA"/>
</dbReference>
<dbReference type="AlphaFoldDB" id="A0A7W8HVP5"/>
<reference evidence="2 3" key="1">
    <citation type="submission" date="2020-08" db="EMBL/GenBank/DDBJ databases">
        <title>Genomic Encyclopedia of Type Strains, Phase IV (KMG-IV): sequencing the most valuable type-strain genomes for metagenomic binning, comparative biology and taxonomic classification.</title>
        <authorList>
            <person name="Goeker M."/>
        </authorList>
    </citation>
    <scope>NUCLEOTIDE SEQUENCE [LARGE SCALE GENOMIC DNA]</scope>
    <source>
        <strain evidence="2 3">DSM 26376</strain>
    </source>
</reference>
<comment type="caution">
    <text evidence="2">The sequence shown here is derived from an EMBL/GenBank/DDBJ whole genome shotgun (WGS) entry which is preliminary data.</text>
</comment>
<protein>
    <submittedName>
        <fullName evidence="2">Uncharacterized protein</fullName>
    </submittedName>
</protein>
<feature type="region of interest" description="Disordered" evidence="1">
    <location>
        <begin position="51"/>
        <end position="70"/>
    </location>
</feature>
<dbReference type="Proteomes" id="UP000550895">
    <property type="component" value="Unassembled WGS sequence"/>
</dbReference>
<proteinExistence type="predicted"/>
<organism evidence="2 3">
    <name type="scientific">Rhizobium rosettiformans</name>
    <dbReference type="NCBI Taxonomy" id="1368430"/>
    <lineage>
        <taxon>Bacteria</taxon>
        <taxon>Pseudomonadati</taxon>
        <taxon>Pseudomonadota</taxon>
        <taxon>Alphaproteobacteria</taxon>
        <taxon>Hyphomicrobiales</taxon>
        <taxon>Rhizobiaceae</taxon>
        <taxon>Rhizobium/Agrobacterium group</taxon>
        <taxon>Rhizobium</taxon>
    </lineage>
</organism>